<dbReference type="SUPFAM" id="SSF51197">
    <property type="entry name" value="Clavaminate synthase-like"/>
    <property type="match status" value="1"/>
</dbReference>
<dbReference type="PANTHER" id="PTHR10696:SF56">
    <property type="entry name" value="TAUD_TFDA-LIKE DOMAIN-CONTAINING PROTEIN"/>
    <property type="match status" value="1"/>
</dbReference>
<name>A0A3B0XDX6_9ZZZZ</name>
<evidence type="ECO:0000256" key="1">
    <source>
        <dbReference type="ARBA" id="ARBA00023002"/>
    </source>
</evidence>
<feature type="domain" description="TauD/TfdA-like" evidence="3">
    <location>
        <begin position="74"/>
        <end position="305"/>
    </location>
</feature>
<keyword evidence="1" id="KW-0560">Oxidoreductase</keyword>
<dbReference type="GO" id="GO:0016491">
    <property type="term" value="F:oxidoreductase activity"/>
    <property type="evidence" value="ECO:0007669"/>
    <property type="project" value="UniProtKB-KW"/>
</dbReference>
<keyword evidence="2" id="KW-0045">Antibiotic biosynthesis</keyword>
<dbReference type="Pfam" id="PF02668">
    <property type="entry name" value="TauD"/>
    <property type="match status" value="1"/>
</dbReference>
<dbReference type="InterPro" id="IPR003819">
    <property type="entry name" value="TauD/TfdA-like"/>
</dbReference>
<organism evidence="4">
    <name type="scientific">hydrothermal vent metagenome</name>
    <dbReference type="NCBI Taxonomy" id="652676"/>
    <lineage>
        <taxon>unclassified sequences</taxon>
        <taxon>metagenomes</taxon>
        <taxon>ecological metagenomes</taxon>
    </lineage>
</organism>
<dbReference type="PANTHER" id="PTHR10696">
    <property type="entry name" value="GAMMA-BUTYROBETAINE HYDROXYLASE-RELATED"/>
    <property type="match status" value="1"/>
</dbReference>
<accession>A0A3B0XDX6</accession>
<evidence type="ECO:0000256" key="2">
    <source>
        <dbReference type="ARBA" id="ARBA00023194"/>
    </source>
</evidence>
<dbReference type="EMBL" id="UOFJ01000047">
    <property type="protein sequence ID" value="VAW61642.1"/>
    <property type="molecule type" value="Genomic_DNA"/>
</dbReference>
<dbReference type="InterPro" id="IPR042098">
    <property type="entry name" value="TauD-like_sf"/>
</dbReference>
<dbReference type="InterPro" id="IPR050411">
    <property type="entry name" value="AlphaKG_dependent_hydroxylases"/>
</dbReference>
<dbReference type="Gene3D" id="3.60.130.10">
    <property type="entry name" value="Clavaminate synthase-like"/>
    <property type="match status" value="1"/>
</dbReference>
<proteinExistence type="predicted"/>
<evidence type="ECO:0000313" key="4">
    <source>
        <dbReference type="EMBL" id="VAW61642.1"/>
    </source>
</evidence>
<dbReference type="GO" id="GO:0017000">
    <property type="term" value="P:antibiotic biosynthetic process"/>
    <property type="evidence" value="ECO:0007669"/>
    <property type="project" value="UniProtKB-KW"/>
</dbReference>
<reference evidence="4" key="1">
    <citation type="submission" date="2018-06" db="EMBL/GenBank/DDBJ databases">
        <authorList>
            <person name="Zhirakovskaya E."/>
        </authorList>
    </citation>
    <scope>NUCLEOTIDE SEQUENCE</scope>
</reference>
<dbReference type="AlphaFoldDB" id="A0A3B0XDX6"/>
<sequence length="307" mass="34974">MKPLPENAVFSIPAAVAGDLVKATQRLPEYAAHEYYDPEIQQHVYNVIRQACSEEFDELIVKLRLQIKKPPFSLLIKGLEFDSHHRLLIALNRAFGLLVARPHEKNTPRAQLIHQIVPGTDKDDAKDDAKAGNAQRAKVSERFHVDGADRPSGLHYVSMQCVHAHEDHSQGRSRLLDSKGFRETLQDGAINQSVINRLETQRVPWKTPAYLGGGVCWAPVLQGDCIRWNRDIINEALKEKDITISSSMVDTLDHIDRLLAEKTPHIFDFRLEPGDFLMMDNRRCLHTRSSINNPESTRRLMLRAWVE</sequence>
<protein>
    <recommendedName>
        <fullName evidence="3">TauD/TfdA-like domain-containing protein</fullName>
    </recommendedName>
</protein>
<gene>
    <name evidence="4" type="ORF">MNBD_GAMMA10-1163</name>
</gene>
<evidence type="ECO:0000259" key="3">
    <source>
        <dbReference type="Pfam" id="PF02668"/>
    </source>
</evidence>